<keyword evidence="2" id="KW-1185">Reference proteome</keyword>
<dbReference type="Proteomes" id="UP000309997">
    <property type="component" value="Unassembled WGS sequence"/>
</dbReference>
<evidence type="ECO:0000313" key="2">
    <source>
        <dbReference type="Proteomes" id="UP000309997"/>
    </source>
</evidence>
<proteinExistence type="predicted"/>
<protein>
    <submittedName>
        <fullName evidence="1">Uncharacterized protein</fullName>
    </submittedName>
</protein>
<accession>A0ACC4BSJ7</accession>
<name>A0ACC4BSJ7_POPAL</name>
<dbReference type="EMBL" id="RCHU02000008">
    <property type="protein sequence ID" value="KAL3581479.1"/>
    <property type="molecule type" value="Genomic_DNA"/>
</dbReference>
<sequence length="82" mass="8641">MEGGEGSPELRANPSAALNPDNAEPSCQSLNSNAIQLMARAPKMTQHRLPTDPITRNSTIVSTKGPALGFVINENVLPSSDL</sequence>
<organism evidence="1 2">
    <name type="scientific">Populus alba</name>
    <name type="common">White poplar</name>
    <dbReference type="NCBI Taxonomy" id="43335"/>
    <lineage>
        <taxon>Eukaryota</taxon>
        <taxon>Viridiplantae</taxon>
        <taxon>Streptophyta</taxon>
        <taxon>Embryophyta</taxon>
        <taxon>Tracheophyta</taxon>
        <taxon>Spermatophyta</taxon>
        <taxon>Magnoliopsida</taxon>
        <taxon>eudicotyledons</taxon>
        <taxon>Gunneridae</taxon>
        <taxon>Pentapetalae</taxon>
        <taxon>rosids</taxon>
        <taxon>fabids</taxon>
        <taxon>Malpighiales</taxon>
        <taxon>Salicaceae</taxon>
        <taxon>Saliceae</taxon>
        <taxon>Populus</taxon>
    </lineage>
</organism>
<evidence type="ECO:0000313" key="1">
    <source>
        <dbReference type="EMBL" id="KAL3581479.1"/>
    </source>
</evidence>
<gene>
    <name evidence="1" type="ORF">D5086_015811</name>
</gene>
<comment type="caution">
    <text evidence="1">The sequence shown here is derived from an EMBL/GenBank/DDBJ whole genome shotgun (WGS) entry which is preliminary data.</text>
</comment>
<reference evidence="1 2" key="1">
    <citation type="journal article" date="2024" name="Plant Biotechnol. J.">
        <title>Genome and CRISPR/Cas9 system of a widespread forest tree (Populus alba) in the world.</title>
        <authorList>
            <person name="Liu Y.J."/>
            <person name="Jiang P.F."/>
            <person name="Han X.M."/>
            <person name="Li X.Y."/>
            <person name="Wang H.M."/>
            <person name="Wang Y.J."/>
            <person name="Wang X.X."/>
            <person name="Zeng Q.Y."/>
        </authorList>
    </citation>
    <scope>NUCLEOTIDE SEQUENCE [LARGE SCALE GENOMIC DNA]</scope>
    <source>
        <strain evidence="2">cv. PAL-ZL1</strain>
    </source>
</reference>